<dbReference type="RefSeq" id="WP_090745638.1">
    <property type="nucleotide sequence ID" value="NZ_FMVT01000009.1"/>
</dbReference>
<keyword evidence="4" id="KW-1185">Reference proteome</keyword>
<dbReference type="Proteomes" id="UP000199502">
    <property type="component" value="Unassembled WGS sequence"/>
</dbReference>
<reference evidence="3 4" key="1">
    <citation type="submission" date="2016-10" db="EMBL/GenBank/DDBJ databases">
        <authorList>
            <person name="de Groot N.N."/>
        </authorList>
    </citation>
    <scope>NUCLEOTIDE SEQUENCE [LARGE SCALE GENOMIC DNA]</scope>
    <source>
        <strain evidence="3 4">CGMCC 1.8925</strain>
    </source>
</reference>
<name>A0A1G5IQL7_9RHOB</name>
<proteinExistence type="predicted"/>
<protein>
    <recommendedName>
        <fullName evidence="5">Flagellar protein FliL</fullName>
    </recommendedName>
</protein>
<evidence type="ECO:0000256" key="2">
    <source>
        <dbReference type="SAM" id="SignalP"/>
    </source>
</evidence>
<evidence type="ECO:0008006" key="5">
    <source>
        <dbReference type="Google" id="ProtNLM"/>
    </source>
</evidence>
<keyword evidence="2" id="KW-0732">Signal</keyword>
<feature type="compositionally biased region" description="Basic and acidic residues" evidence="1">
    <location>
        <begin position="42"/>
        <end position="94"/>
    </location>
</feature>
<feature type="signal peptide" evidence="2">
    <location>
        <begin position="1"/>
        <end position="20"/>
    </location>
</feature>
<evidence type="ECO:0000313" key="4">
    <source>
        <dbReference type="Proteomes" id="UP000199502"/>
    </source>
</evidence>
<accession>A0A1G5IQL7</accession>
<dbReference type="OrthoDB" id="7864548at2"/>
<evidence type="ECO:0000313" key="3">
    <source>
        <dbReference type="EMBL" id="SCY78051.1"/>
    </source>
</evidence>
<sequence>MIRKILPLLLPVLALIGGIAAGTAMQPAKPDEGDAHAAAAADDGHGAPAKEEAADDHAAAKDDHAAPAKDDGHGAAAKDDGHGKGGKDDGHGGEKTGPGWFTFPGQFFVPLARNGDMGAMMIITLVLETDAASLSALEGQEHRLRDALLRQLLIHANTGGFDGNYTVDRNLQRIREDLLQAARASTDITIHAVLIEDIVRQGG</sequence>
<feature type="chain" id="PRO_5011666107" description="Flagellar protein FliL" evidence="2">
    <location>
        <begin position="21"/>
        <end position="203"/>
    </location>
</feature>
<organism evidence="3 4">
    <name type="scientific">Paracoccus tibetensis</name>
    <dbReference type="NCBI Taxonomy" id="336292"/>
    <lineage>
        <taxon>Bacteria</taxon>
        <taxon>Pseudomonadati</taxon>
        <taxon>Pseudomonadota</taxon>
        <taxon>Alphaproteobacteria</taxon>
        <taxon>Rhodobacterales</taxon>
        <taxon>Paracoccaceae</taxon>
        <taxon>Paracoccus</taxon>
    </lineage>
</organism>
<dbReference type="STRING" id="336292.SAMN05660710_02747"/>
<evidence type="ECO:0000256" key="1">
    <source>
        <dbReference type="SAM" id="MobiDB-lite"/>
    </source>
</evidence>
<feature type="region of interest" description="Disordered" evidence="1">
    <location>
        <begin position="25"/>
        <end position="97"/>
    </location>
</feature>
<gene>
    <name evidence="3" type="ORF">SAMN05660710_02747</name>
</gene>
<dbReference type="AlphaFoldDB" id="A0A1G5IQL7"/>
<dbReference type="EMBL" id="FMVT01000009">
    <property type="protein sequence ID" value="SCY78051.1"/>
    <property type="molecule type" value="Genomic_DNA"/>
</dbReference>